<organism evidence="1">
    <name type="scientific">Pseudomonas phage HRDY3</name>
    <dbReference type="NCBI Taxonomy" id="3236930"/>
    <lineage>
        <taxon>Viruses</taxon>
    </lineage>
</organism>
<proteinExistence type="predicted"/>
<accession>A0AB39CEN7</accession>
<protein>
    <submittedName>
        <fullName evidence="1">Uncharacterized protein</fullName>
    </submittedName>
</protein>
<reference evidence="1" key="1">
    <citation type="submission" date="2024-07" db="EMBL/GenBank/DDBJ databases">
        <authorList>
            <person name="Bringhurst R.M."/>
            <person name="Homer T.E."/>
        </authorList>
    </citation>
    <scope>NUCLEOTIDE SEQUENCE</scope>
</reference>
<evidence type="ECO:0000313" key="1">
    <source>
        <dbReference type="EMBL" id="XDJ15371.1"/>
    </source>
</evidence>
<sequence length="72" mass="8452">MTERSYEIRDGRHEPRLHHNIGTAITQAVEDLPAGTVGKFGLDDVRFVEFTNQDRPRDVWERLMEKLNEEQT</sequence>
<dbReference type="EMBL" id="PQ015379">
    <property type="protein sequence ID" value="XDJ15371.1"/>
    <property type="molecule type" value="Genomic_DNA"/>
</dbReference>
<name>A0AB39CEN7_9VIRU</name>